<reference evidence="1" key="2">
    <citation type="submission" date="2020-11" db="EMBL/GenBank/DDBJ databases">
        <authorList>
            <person name="McCartney M.A."/>
            <person name="Auch B."/>
            <person name="Kono T."/>
            <person name="Mallez S."/>
            <person name="Becker A."/>
            <person name="Gohl D.M."/>
            <person name="Silverstein K.A.T."/>
            <person name="Koren S."/>
            <person name="Bechman K.B."/>
            <person name="Herman A."/>
            <person name="Abrahante J.E."/>
            <person name="Garbe J."/>
        </authorList>
    </citation>
    <scope>NUCLEOTIDE SEQUENCE</scope>
    <source>
        <strain evidence="1">Duluth1</strain>
        <tissue evidence="1">Whole animal</tissue>
    </source>
</reference>
<comment type="caution">
    <text evidence="1">The sequence shown here is derived from an EMBL/GenBank/DDBJ whole genome shotgun (WGS) entry which is preliminary data.</text>
</comment>
<name>A0A9D4IH81_DREPO</name>
<evidence type="ECO:0000313" key="2">
    <source>
        <dbReference type="Proteomes" id="UP000828390"/>
    </source>
</evidence>
<gene>
    <name evidence="1" type="ORF">DPMN_173064</name>
</gene>
<dbReference type="Proteomes" id="UP000828390">
    <property type="component" value="Unassembled WGS sequence"/>
</dbReference>
<accession>A0A9D4IH81</accession>
<dbReference type="AlphaFoldDB" id="A0A9D4IH81"/>
<organism evidence="1 2">
    <name type="scientific">Dreissena polymorpha</name>
    <name type="common">Zebra mussel</name>
    <name type="synonym">Mytilus polymorpha</name>
    <dbReference type="NCBI Taxonomy" id="45954"/>
    <lineage>
        <taxon>Eukaryota</taxon>
        <taxon>Metazoa</taxon>
        <taxon>Spiralia</taxon>
        <taxon>Lophotrochozoa</taxon>
        <taxon>Mollusca</taxon>
        <taxon>Bivalvia</taxon>
        <taxon>Autobranchia</taxon>
        <taxon>Heteroconchia</taxon>
        <taxon>Euheterodonta</taxon>
        <taxon>Imparidentia</taxon>
        <taxon>Neoheterodontei</taxon>
        <taxon>Myida</taxon>
        <taxon>Dreissenoidea</taxon>
        <taxon>Dreissenidae</taxon>
        <taxon>Dreissena</taxon>
    </lineage>
</organism>
<sequence length="50" mass="5904">MHIISFRHSLPVSEKESCTVRHRNEITLRIDAPSTLYYVAAIWYRIQTEA</sequence>
<proteinExistence type="predicted"/>
<dbReference type="EMBL" id="JAIWYP010000009">
    <property type="protein sequence ID" value="KAH3771738.1"/>
    <property type="molecule type" value="Genomic_DNA"/>
</dbReference>
<keyword evidence="2" id="KW-1185">Reference proteome</keyword>
<evidence type="ECO:0000313" key="1">
    <source>
        <dbReference type="EMBL" id="KAH3771738.1"/>
    </source>
</evidence>
<reference evidence="1" key="1">
    <citation type="journal article" date="2019" name="bioRxiv">
        <title>The Genome of the Zebra Mussel, Dreissena polymorpha: A Resource for Invasive Species Research.</title>
        <authorList>
            <person name="McCartney M.A."/>
            <person name="Auch B."/>
            <person name="Kono T."/>
            <person name="Mallez S."/>
            <person name="Zhang Y."/>
            <person name="Obille A."/>
            <person name="Becker A."/>
            <person name="Abrahante J.E."/>
            <person name="Garbe J."/>
            <person name="Badalamenti J.P."/>
            <person name="Herman A."/>
            <person name="Mangelson H."/>
            <person name="Liachko I."/>
            <person name="Sullivan S."/>
            <person name="Sone E.D."/>
            <person name="Koren S."/>
            <person name="Silverstein K.A.T."/>
            <person name="Beckman K.B."/>
            <person name="Gohl D.M."/>
        </authorList>
    </citation>
    <scope>NUCLEOTIDE SEQUENCE</scope>
    <source>
        <strain evidence="1">Duluth1</strain>
        <tissue evidence="1">Whole animal</tissue>
    </source>
</reference>
<protein>
    <submittedName>
        <fullName evidence="1">Uncharacterized protein</fullName>
    </submittedName>
</protein>